<dbReference type="AlphaFoldDB" id="A0A438ED64"/>
<organism evidence="1 2">
    <name type="scientific">Vitis vinifera</name>
    <name type="common">Grape</name>
    <dbReference type="NCBI Taxonomy" id="29760"/>
    <lineage>
        <taxon>Eukaryota</taxon>
        <taxon>Viridiplantae</taxon>
        <taxon>Streptophyta</taxon>
        <taxon>Embryophyta</taxon>
        <taxon>Tracheophyta</taxon>
        <taxon>Spermatophyta</taxon>
        <taxon>Magnoliopsida</taxon>
        <taxon>eudicotyledons</taxon>
        <taxon>Gunneridae</taxon>
        <taxon>Pentapetalae</taxon>
        <taxon>rosids</taxon>
        <taxon>Vitales</taxon>
        <taxon>Vitaceae</taxon>
        <taxon>Viteae</taxon>
        <taxon>Vitis</taxon>
    </lineage>
</organism>
<proteinExistence type="predicted"/>
<reference evidence="1 2" key="1">
    <citation type="journal article" date="2018" name="PLoS Genet.">
        <title>Population sequencing reveals clonal diversity and ancestral inbreeding in the grapevine cultivar Chardonnay.</title>
        <authorList>
            <person name="Roach M.J."/>
            <person name="Johnson D.L."/>
            <person name="Bohlmann J."/>
            <person name="van Vuuren H.J."/>
            <person name="Jones S.J."/>
            <person name="Pretorius I.S."/>
            <person name="Schmidt S.A."/>
            <person name="Borneman A.R."/>
        </authorList>
    </citation>
    <scope>NUCLEOTIDE SEQUENCE [LARGE SCALE GENOMIC DNA]</scope>
    <source>
        <strain evidence="2">cv. Chardonnay</strain>
        <tissue evidence="1">Leaf</tissue>
    </source>
</reference>
<comment type="caution">
    <text evidence="1">The sequence shown here is derived from an EMBL/GenBank/DDBJ whole genome shotgun (WGS) entry which is preliminary data.</text>
</comment>
<dbReference type="EMBL" id="QGNW01001323">
    <property type="protein sequence ID" value="RVW45592.1"/>
    <property type="molecule type" value="Genomic_DNA"/>
</dbReference>
<name>A0A438ED64_VITVI</name>
<protein>
    <submittedName>
        <fullName evidence="1">Uncharacterized protein</fullName>
    </submittedName>
</protein>
<sequence length="91" mass="10173">MLMLMPPRIHPQVVMSNAIRNLSSNFLEGTLPSGLGQESLARLDLSNNQLTGSIPESLASSNLQLVDLHHGVCFYILYQQDFHQELNHCIN</sequence>
<accession>A0A438ED64</accession>
<dbReference type="Pfam" id="PF00560">
    <property type="entry name" value="LRR_1"/>
    <property type="match status" value="1"/>
</dbReference>
<dbReference type="InterPro" id="IPR001611">
    <property type="entry name" value="Leu-rich_rpt"/>
</dbReference>
<dbReference type="Gene3D" id="3.80.10.10">
    <property type="entry name" value="Ribonuclease Inhibitor"/>
    <property type="match status" value="1"/>
</dbReference>
<dbReference type="InterPro" id="IPR032675">
    <property type="entry name" value="LRR_dom_sf"/>
</dbReference>
<dbReference type="SUPFAM" id="SSF52058">
    <property type="entry name" value="L domain-like"/>
    <property type="match status" value="1"/>
</dbReference>
<evidence type="ECO:0000313" key="1">
    <source>
        <dbReference type="EMBL" id="RVW45592.1"/>
    </source>
</evidence>
<gene>
    <name evidence="1" type="ORF">CK203_091530</name>
</gene>
<dbReference type="PROSITE" id="PS51450">
    <property type="entry name" value="LRR"/>
    <property type="match status" value="1"/>
</dbReference>
<dbReference type="Proteomes" id="UP000288805">
    <property type="component" value="Unassembled WGS sequence"/>
</dbReference>
<evidence type="ECO:0000313" key="2">
    <source>
        <dbReference type="Proteomes" id="UP000288805"/>
    </source>
</evidence>